<evidence type="ECO:0000259" key="1">
    <source>
        <dbReference type="Pfam" id="PF01370"/>
    </source>
</evidence>
<dbReference type="InterPro" id="IPR001509">
    <property type="entry name" value="Epimerase_deHydtase"/>
</dbReference>
<dbReference type="EMBL" id="JPRD01000053">
    <property type="protein sequence ID" value="KIF50402.1"/>
    <property type="molecule type" value="Genomic_DNA"/>
</dbReference>
<dbReference type="InterPro" id="IPR036291">
    <property type="entry name" value="NAD(P)-bd_dom_sf"/>
</dbReference>
<reference evidence="2 3" key="1">
    <citation type="submission" date="2014-07" db="EMBL/GenBank/DDBJ databases">
        <title>Unique and conserved regions in Vibrio harveyi and related species in comparison with the shrimp pathogen Vibrio harveyi CAIM 1792.</title>
        <authorList>
            <person name="Espinoza-Valles I."/>
            <person name="Vora G."/>
            <person name="Leekitcharoenphon P."/>
            <person name="Ussery D."/>
            <person name="Hoj L."/>
            <person name="Gomez-Gil B."/>
        </authorList>
    </citation>
    <scope>NUCLEOTIDE SEQUENCE [LARGE SCALE GENOMIC DNA]</scope>
    <source>
        <strain evidence="3">CAIM 1854 / LMG 25443</strain>
    </source>
</reference>
<dbReference type="SUPFAM" id="SSF51735">
    <property type="entry name" value="NAD(P)-binding Rossmann-fold domains"/>
    <property type="match status" value="1"/>
</dbReference>
<dbReference type="Gene3D" id="3.40.50.720">
    <property type="entry name" value="NAD(P)-binding Rossmann-like Domain"/>
    <property type="match status" value="1"/>
</dbReference>
<name>A0A0C1W1U4_9VIBR</name>
<organism evidence="2 3">
    <name type="scientific">Vibrio owensii CAIM 1854 = LMG 25443</name>
    <dbReference type="NCBI Taxonomy" id="1229493"/>
    <lineage>
        <taxon>Bacteria</taxon>
        <taxon>Pseudomonadati</taxon>
        <taxon>Pseudomonadota</taxon>
        <taxon>Gammaproteobacteria</taxon>
        <taxon>Vibrionales</taxon>
        <taxon>Vibrionaceae</taxon>
        <taxon>Vibrio</taxon>
    </lineage>
</organism>
<evidence type="ECO:0000313" key="2">
    <source>
        <dbReference type="EMBL" id="KIF50402.1"/>
    </source>
</evidence>
<protein>
    <recommendedName>
        <fullName evidence="1">NAD-dependent epimerase/dehydratase domain-containing protein</fullName>
    </recommendedName>
</protein>
<feature type="domain" description="NAD-dependent epimerase/dehydratase" evidence="1">
    <location>
        <begin position="16"/>
        <end position="215"/>
    </location>
</feature>
<sequence>MGRVRVYLTLINRMKVLIFGGSGYIGGELINRLLSYGYEVGNVSRRPVNIAPVAEFSFDEDIESVLDRFEPQEIIYLSACYNNENINEIIDVNIRKPLEIIERIRRISNCNFTYIGSYWQFGDATHKGCAIDAYSASKGALVSFFDYYNTYTSVRCREIVLYGTYGEYDNRGKLLDYLLKMAKIGEKIEITEGEQELNLSEVGEVCKVIIEQFKNTKNNKIQIKSSSNYSPKQLVDIINKNINIEVEFGAIPYRDVELMNLWDNKDYESVIIQDKIEDYIRSKLLIPSKK</sequence>
<dbReference type="AlphaFoldDB" id="A0A0C1W1U4"/>
<accession>A0A0C1W1U4</accession>
<comment type="caution">
    <text evidence="2">The sequence shown here is derived from an EMBL/GenBank/DDBJ whole genome shotgun (WGS) entry which is preliminary data.</text>
</comment>
<dbReference type="Pfam" id="PF01370">
    <property type="entry name" value="Epimerase"/>
    <property type="match status" value="1"/>
</dbReference>
<gene>
    <name evidence="2" type="ORF">H735_24975</name>
</gene>
<evidence type="ECO:0000313" key="3">
    <source>
        <dbReference type="Proteomes" id="UP000031586"/>
    </source>
</evidence>
<proteinExistence type="predicted"/>
<dbReference type="PATRIC" id="fig|1229493.5.peg.4564"/>
<dbReference type="Proteomes" id="UP000031586">
    <property type="component" value="Unassembled WGS sequence"/>
</dbReference>